<evidence type="ECO:0000256" key="11">
    <source>
        <dbReference type="SAM" id="Phobius"/>
    </source>
</evidence>
<evidence type="ECO:0000259" key="13">
    <source>
        <dbReference type="Pfam" id="PF25963"/>
    </source>
</evidence>
<accession>A0A433SAS7</accession>
<evidence type="ECO:0000256" key="3">
    <source>
        <dbReference type="ARBA" id="ARBA00022448"/>
    </source>
</evidence>
<evidence type="ECO:0000256" key="1">
    <source>
        <dbReference type="ARBA" id="ARBA00004377"/>
    </source>
</evidence>
<feature type="compositionally biased region" description="Low complexity" evidence="10">
    <location>
        <begin position="1"/>
        <end position="11"/>
    </location>
</feature>
<sequence length="411" mass="44783">MSNETTETAPQPATPPAQPAETPVNRMKKKRRLYLALLALVVVLGVAAWLAHYMVVGRFYEETDDAYVNGNIVPITPRVAGTIISITADDGDYVEAGQILIQLDPSDTSVMLQNAQAMLAQTVRQVRGLYSNADNAQAQVRTSQVAYERARADYNRRQQLANSGAIASEELAHARDTLNSAQSALDAARHAQQTSWALVNDTELATHPEISAASAQVLQAYLDHSRTEVRAPVSGYVAKRSAQVGSHVSSGETLLTVVPLDQVWIDANFKENQMRDMRIGQPVDITTDLYGSKVHYRGTIESLGIGTGSAFSLLPAQNATGNWIKIVQRLPVRIRLQPDNLDTHPLRIGLSSTVTVGLRVQDGTLLPQQPVAQPRLSTQVFDHEMIEAHALIERIIRENSAKPEAPATPAP</sequence>
<dbReference type="Gene3D" id="2.40.30.170">
    <property type="match status" value="1"/>
</dbReference>
<keyword evidence="4" id="KW-1003">Cell membrane</keyword>
<dbReference type="AlphaFoldDB" id="A0A433SAS7"/>
<dbReference type="InterPro" id="IPR050739">
    <property type="entry name" value="MFP"/>
</dbReference>
<name>A0A433SAS7_9BURK</name>
<dbReference type="Pfam" id="PF25885">
    <property type="entry name" value="HH_EMRA"/>
    <property type="match status" value="1"/>
</dbReference>
<dbReference type="OrthoDB" id="9811754at2"/>
<comment type="similarity">
    <text evidence="2">Belongs to the membrane fusion protein (MFP) (TC 8.A.1) family.</text>
</comment>
<evidence type="ECO:0000256" key="7">
    <source>
        <dbReference type="ARBA" id="ARBA00022989"/>
    </source>
</evidence>
<keyword evidence="9" id="KW-0175">Coiled coil</keyword>
<protein>
    <submittedName>
        <fullName evidence="14">Multidrug export protein EmrA</fullName>
    </submittedName>
</protein>
<feature type="domain" description="Multidrug export protein EmrA/FarA alpha-helical hairpin" evidence="12">
    <location>
        <begin position="107"/>
        <end position="227"/>
    </location>
</feature>
<dbReference type="Gene3D" id="2.40.50.100">
    <property type="match status" value="1"/>
</dbReference>
<evidence type="ECO:0000256" key="9">
    <source>
        <dbReference type="SAM" id="Coils"/>
    </source>
</evidence>
<dbReference type="Gene3D" id="1.10.287.470">
    <property type="entry name" value="Helix hairpin bin"/>
    <property type="match status" value="1"/>
</dbReference>
<feature type="domain" description="p-hydroxybenzoic acid efflux pump subunit AaeA-like beta-barrel" evidence="13">
    <location>
        <begin position="264"/>
        <end position="356"/>
    </location>
</feature>
<dbReference type="GO" id="GO:0046677">
    <property type="term" value="P:response to antibiotic"/>
    <property type="evidence" value="ECO:0007669"/>
    <property type="project" value="UniProtKB-ARBA"/>
</dbReference>
<evidence type="ECO:0000259" key="12">
    <source>
        <dbReference type="Pfam" id="PF25885"/>
    </source>
</evidence>
<keyword evidence="8 11" id="KW-0472">Membrane</keyword>
<evidence type="ECO:0000256" key="5">
    <source>
        <dbReference type="ARBA" id="ARBA00022519"/>
    </source>
</evidence>
<dbReference type="PANTHER" id="PTHR30386">
    <property type="entry name" value="MEMBRANE FUSION SUBUNIT OF EMRAB-TOLC MULTIDRUG EFFLUX PUMP"/>
    <property type="match status" value="1"/>
</dbReference>
<proteinExistence type="inferred from homology"/>
<evidence type="ECO:0000256" key="4">
    <source>
        <dbReference type="ARBA" id="ARBA00022475"/>
    </source>
</evidence>
<gene>
    <name evidence="14" type="primary">emrA_2</name>
    <name evidence="14" type="ORF">CUZ56_02644</name>
</gene>
<dbReference type="InterPro" id="IPR058633">
    <property type="entry name" value="EmrA/FarA_HH"/>
</dbReference>
<evidence type="ECO:0000313" key="14">
    <source>
        <dbReference type="EMBL" id="RUS65799.1"/>
    </source>
</evidence>
<keyword evidence="15" id="KW-1185">Reference proteome</keyword>
<dbReference type="GO" id="GO:0005886">
    <property type="term" value="C:plasma membrane"/>
    <property type="evidence" value="ECO:0007669"/>
    <property type="project" value="UniProtKB-SubCell"/>
</dbReference>
<keyword evidence="7 11" id="KW-1133">Transmembrane helix</keyword>
<dbReference type="SUPFAM" id="SSF111369">
    <property type="entry name" value="HlyD-like secretion proteins"/>
    <property type="match status" value="2"/>
</dbReference>
<comment type="caution">
    <text evidence="14">The sequence shown here is derived from an EMBL/GenBank/DDBJ whole genome shotgun (WGS) entry which is preliminary data.</text>
</comment>
<evidence type="ECO:0000256" key="2">
    <source>
        <dbReference type="ARBA" id="ARBA00009477"/>
    </source>
</evidence>
<dbReference type="RefSeq" id="WP_126980808.1">
    <property type="nucleotide sequence ID" value="NZ_PQSP01000009.1"/>
</dbReference>
<dbReference type="InterPro" id="IPR058634">
    <property type="entry name" value="AaeA-lik-b-barrel"/>
</dbReference>
<feature type="transmembrane region" description="Helical" evidence="11">
    <location>
        <begin position="33"/>
        <end position="55"/>
    </location>
</feature>
<dbReference type="FunFam" id="2.40.30.170:FF:000003">
    <property type="entry name" value="Multidrug resistance protein A"/>
    <property type="match status" value="1"/>
</dbReference>
<reference evidence="14 15" key="1">
    <citation type="submission" date="2018-01" db="EMBL/GenBank/DDBJ databases">
        <title>Saezia sanguinis gen. nov., sp. nov., in the order Burkholderiales isolated from human blood.</title>
        <authorList>
            <person name="Medina-Pascual M.J."/>
            <person name="Valdezate S."/>
            <person name="Monzon S."/>
            <person name="Cuesta I."/>
            <person name="Carrasco G."/>
            <person name="Villalon P."/>
            <person name="Saez-Nieto J.A."/>
        </authorList>
    </citation>
    <scope>NUCLEOTIDE SEQUENCE [LARGE SCALE GENOMIC DNA]</scope>
    <source>
        <strain evidence="14 15">CNM695-12</strain>
    </source>
</reference>
<dbReference type="PANTHER" id="PTHR30386:SF19">
    <property type="entry name" value="MULTIDRUG EXPORT PROTEIN EMRA-RELATED"/>
    <property type="match status" value="1"/>
</dbReference>
<evidence type="ECO:0000256" key="8">
    <source>
        <dbReference type="ARBA" id="ARBA00023136"/>
    </source>
</evidence>
<feature type="region of interest" description="Disordered" evidence="10">
    <location>
        <begin position="1"/>
        <end position="25"/>
    </location>
</feature>
<keyword evidence="6 11" id="KW-0812">Transmembrane</keyword>
<keyword evidence="5" id="KW-0997">Cell inner membrane</keyword>
<dbReference type="GO" id="GO:1990961">
    <property type="term" value="P:xenobiotic detoxification by transmembrane export across the plasma membrane"/>
    <property type="evidence" value="ECO:0007669"/>
    <property type="project" value="UniProtKB-ARBA"/>
</dbReference>
<dbReference type="Proteomes" id="UP000286947">
    <property type="component" value="Unassembled WGS sequence"/>
</dbReference>
<evidence type="ECO:0000313" key="15">
    <source>
        <dbReference type="Proteomes" id="UP000286947"/>
    </source>
</evidence>
<evidence type="ECO:0000256" key="10">
    <source>
        <dbReference type="SAM" id="MobiDB-lite"/>
    </source>
</evidence>
<evidence type="ECO:0000256" key="6">
    <source>
        <dbReference type="ARBA" id="ARBA00022692"/>
    </source>
</evidence>
<keyword evidence="3" id="KW-0813">Transport</keyword>
<dbReference type="Pfam" id="PF25963">
    <property type="entry name" value="Beta-barrel_AAEA"/>
    <property type="match status" value="1"/>
</dbReference>
<organism evidence="14 15">
    <name type="scientific">Saezia sanguinis</name>
    <dbReference type="NCBI Taxonomy" id="1965230"/>
    <lineage>
        <taxon>Bacteria</taxon>
        <taxon>Pseudomonadati</taxon>
        <taxon>Pseudomonadota</taxon>
        <taxon>Betaproteobacteria</taxon>
        <taxon>Burkholderiales</taxon>
        <taxon>Saeziaceae</taxon>
        <taxon>Saezia</taxon>
    </lineage>
</organism>
<feature type="coiled-coil region" evidence="9">
    <location>
        <begin position="133"/>
        <end position="191"/>
    </location>
</feature>
<dbReference type="EMBL" id="PQSP01000009">
    <property type="protein sequence ID" value="RUS65799.1"/>
    <property type="molecule type" value="Genomic_DNA"/>
</dbReference>
<dbReference type="GO" id="GO:0015721">
    <property type="term" value="P:bile acid and bile salt transport"/>
    <property type="evidence" value="ECO:0007669"/>
    <property type="project" value="UniProtKB-ARBA"/>
</dbReference>
<comment type="subcellular location">
    <subcellularLocation>
        <location evidence="1">Cell inner membrane</location>
        <topology evidence="1">Single-pass membrane protein</topology>
    </subcellularLocation>
</comment>